<accession>A0A9W3D293</accession>
<reference evidence="7" key="1">
    <citation type="submission" date="2025-08" db="UniProtKB">
        <authorList>
            <consortium name="RefSeq"/>
        </authorList>
    </citation>
    <scope>IDENTIFICATION</scope>
    <source>
        <tissue evidence="7">Leaf</tissue>
    </source>
</reference>
<evidence type="ECO:0000256" key="1">
    <source>
        <dbReference type="ARBA" id="ARBA00022723"/>
    </source>
</evidence>
<dbReference type="InterPro" id="IPR050231">
    <property type="entry name" value="Iron_ascorbate_oxido_reductase"/>
</dbReference>
<dbReference type="GO" id="GO:0016491">
    <property type="term" value="F:oxidoreductase activity"/>
    <property type="evidence" value="ECO:0007669"/>
    <property type="project" value="UniProtKB-KW"/>
</dbReference>
<evidence type="ECO:0000313" key="7">
    <source>
        <dbReference type="RefSeq" id="XP_056857892.1"/>
    </source>
</evidence>
<dbReference type="Proteomes" id="UP000504610">
    <property type="component" value="Unplaced"/>
</dbReference>
<feature type="region of interest" description="Disordered" evidence="4">
    <location>
        <begin position="1"/>
        <end position="21"/>
    </location>
</feature>
<dbReference type="GeneID" id="108839020"/>
<proteinExistence type="inferred from homology"/>
<dbReference type="PANTHER" id="PTHR47990">
    <property type="entry name" value="2-OXOGLUTARATE (2OG) AND FE(II)-DEPENDENT OXYGENASE SUPERFAMILY PROTEIN-RELATED"/>
    <property type="match status" value="1"/>
</dbReference>
<evidence type="ECO:0000313" key="6">
    <source>
        <dbReference type="Proteomes" id="UP000504610"/>
    </source>
</evidence>
<keyword evidence="1 3" id="KW-0479">Metal-binding</keyword>
<dbReference type="AlphaFoldDB" id="A0A9W3D293"/>
<organism evidence="6 7">
    <name type="scientific">Raphanus sativus</name>
    <name type="common">Radish</name>
    <name type="synonym">Raphanus raphanistrum var. sativus</name>
    <dbReference type="NCBI Taxonomy" id="3726"/>
    <lineage>
        <taxon>Eukaryota</taxon>
        <taxon>Viridiplantae</taxon>
        <taxon>Streptophyta</taxon>
        <taxon>Embryophyta</taxon>
        <taxon>Tracheophyta</taxon>
        <taxon>Spermatophyta</taxon>
        <taxon>Magnoliopsida</taxon>
        <taxon>eudicotyledons</taxon>
        <taxon>Gunneridae</taxon>
        <taxon>Pentapetalae</taxon>
        <taxon>rosids</taxon>
        <taxon>malvids</taxon>
        <taxon>Brassicales</taxon>
        <taxon>Brassicaceae</taxon>
        <taxon>Brassiceae</taxon>
        <taxon>Raphanus</taxon>
    </lineage>
</organism>
<gene>
    <name evidence="7" type="primary">LOC108839020</name>
</gene>
<dbReference type="PROSITE" id="PS51471">
    <property type="entry name" value="FE2OG_OXY"/>
    <property type="match status" value="1"/>
</dbReference>
<evidence type="ECO:0000256" key="3">
    <source>
        <dbReference type="RuleBase" id="RU003682"/>
    </source>
</evidence>
<dbReference type="Pfam" id="PF14226">
    <property type="entry name" value="DIOX_N"/>
    <property type="match status" value="1"/>
</dbReference>
<dbReference type="OrthoDB" id="288590at2759"/>
<dbReference type="RefSeq" id="XP_056857892.1">
    <property type="nucleotide sequence ID" value="XM_057001912.1"/>
</dbReference>
<protein>
    <submittedName>
        <fullName evidence="7">Probable flavonol synthase 6</fullName>
    </submittedName>
</protein>
<feature type="domain" description="Fe2OG dioxygenase" evidence="5">
    <location>
        <begin position="165"/>
        <end position="263"/>
    </location>
</feature>
<dbReference type="Pfam" id="PF03171">
    <property type="entry name" value="2OG-FeII_Oxy"/>
    <property type="match status" value="1"/>
</dbReference>
<keyword evidence="3" id="KW-0560">Oxidoreductase</keyword>
<dbReference type="InterPro" id="IPR026992">
    <property type="entry name" value="DIOX_N"/>
</dbReference>
<dbReference type="GO" id="GO:0046872">
    <property type="term" value="F:metal ion binding"/>
    <property type="evidence" value="ECO:0007669"/>
    <property type="project" value="UniProtKB-KW"/>
</dbReference>
<dbReference type="InterPro" id="IPR005123">
    <property type="entry name" value="Oxoglu/Fe-dep_dioxygenase_dom"/>
</dbReference>
<keyword evidence="2 3" id="KW-0408">Iron</keyword>
<dbReference type="InterPro" id="IPR044861">
    <property type="entry name" value="IPNS-like_FE2OG_OXY"/>
</dbReference>
<dbReference type="InterPro" id="IPR027443">
    <property type="entry name" value="IPNS-like_sf"/>
</dbReference>
<comment type="similarity">
    <text evidence="3">Belongs to the iron/ascorbate-dependent oxidoreductase family.</text>
</comment>
<dbReference type="Gene3D" id="2.60.120.330">
    <property type="entry name" value="B-lactam Antibiotic, Isopenicillin N Synthase, Chain"/>
    <property type="match status" value="1"/>
</dbReference>
<evidence type="ECO:0000259" key="5">
    <source>
        <dbReference type="PROSITE" id="PS51471"/>
    </source>
</evidence>
<name>A0A9W3D293_RAPSA</name>
<evidence type="ECO:0000256" key="2">
    <source>
        <dbReference type="ARBA" id="ARBA00023004"/>
    </source>
</evidence>
<sequence length="304" mass="34392">MEVERVGQYASPPSETVPIIDLSDPDDELVERALVKASEEWGAFQVVNHEIPAEIMRRFQDVGRKFFELPAAEKEAVAMVPGSKSIEGYDARNLKLAKSWDDHLLHKIWPQSCINYRFWPKNPPDYREVTEAYTRHVTKLSEKIMGYLSKGLGIGREVLKETLGGGEYMLRINYYPPSYDSVIGAPAHTDFDALALLVSNGVAGLQVFKDNHWLDVEDINSAVVVILGDQIMRLSNGRYKSVLHRSIMDKEKTRMTWPVLIDPMPGMVVGPLPELIGDENPPKFESLTLEDYIYRRTNMLLGDG</sequence>
<keyword evidence="6" id="KW-1185">Reference proteome</keyword>
<dbReference type="SUPFAM" id="SSF51197">
    <property type="entry name" value="Clavaminate synthase-like"/>
    <property type="match status" value="1"/>
</dbReference>
<evidence type="ECO:0000256" key="4">
    <source>
        <dbReference type="SAM" id="MobiDB-lite"/>
    </source>
</evidence>
<dbReference type="KEGG" id="rsz:108839020"/>